<dbReference type="GO" id="GO:0005886">
    <property type="term" value="C:plasma membrane"/>
    <property type="evidence" value="ECO:0007669"/>
    <property type="project" value="UniProtKB-SubCell"/>
</dbReference>
<dbReference type="EMBL" id="HBUF01589078">
    <property type="protein sequence ID" value="CAG6772734.1"/>
    <property type="molecule type" value="Transcribed_RNA"/>
</dbReference>
<evidence type="ECO:0000313" key="9">
    <source>
        <dbReference type="EMBL" id="CAG6772734.1"/>
    </source>
</evidence>
<evidence type="ECO:0000256" key="2">
    <source>
        <dbReference type="ARBA" id="ARBA00005327"/>
    </source>
</evidence>
<comment type="similarity">
    <text evidence="2">Belongs to the insect chemoreceptor superfamily. Gustatory receptor (GR) family. Gr5a subfamily.</text>
</comment>
<keyword evidence="4 8" id="KW-0812">Transmembrane</keyword>
<keyword evidence="3" id="KW-1003">Cell membrane</keyword>
<dbReference type="Pfam" id="PF06151">
    <property type="entry name" value="Trehalose_recp"/>
    <property type="match status" value="1"/>
</dbReference>
<dbReference type="AlphaFoldDB" id="A0A8D9AWY0"/>
<evidence type="ECO:0000256" key="8">
    <source>
        <dbReference type="SAM" id="Phobius"/>
    </source>
</evidence>
<feature type="transmembrane region" description="Helical" evidence="8">
    <location>
        <begin position="12"/>
        <end position="29"/>
    </location>
</feature>
<keyword evidence="5 8" id="KW-1133">Transmembrane helix</keyword>
<evidence type="ECO:0000256" key="5">
    <source>
        <dbReference type="ARBA" id="ARBA00022989"/>
    </source>
</evidence>
<proteinExistence type="inferred from homology"/>
<evidence type="ECO:0000256" key="6">
    <source>
        <dbReference type="ARBA" id="ARBA00023136"/>
    </source>
</evidence>
<organism evidence="9">
    <name type="scientific">Cacopsylla melanoneura</name>
    <dbReference type="NCBI Taxonomy" id="428564"/>
    <lineage>
        <taxon>Eukaryota</taxon>
        <taxon>Metazoa</taxon>
        <taxon>Ecdysozoa</taxon>
        <taxon>Arthropoda</taxon>
        <taxon>Hexapoda</taxon>
        <taxon>Insecta</taxon>
        <taxon>Pterygota</taxon>
        <taxon>Neoptera</taxon>
        <taxon>Paraneoptera</taxon>
        <taxon>Hemiptera</taxon>
        <taxon>Sternorrhyncha</taxon>
        <taxon>Psylloidea</taxon>
        <taxon>Psyllidae</taxon>
        <taxon>Psyllinae</taxon>
        <taxon>Cacopsylla</taxon>
    </lineage>
</organism>
<keyword evidence="7 9" id="KW-0675">Receptor</keyword>
<dbReference type="PANTHER" id="PTHR21421">
    <property type="entry name" value="GUSTATORY RECEPTOR"/>
    <property type="match status" value="1"/>
</dbReference>
<comment type="subcellular location">
    <subcellularLocation>
        <location evidence="1">Cell membrane</location>
        <topology evidence="1">Multi-pass membrane protein</topology>
    </subcellularLocation>
</comment>
<evidence type="ECO:0000256" key="4">
    <source>
        <dbReference type="ARBA" id="ARBA00022692"/>
    </source>
</evidence>
<evidence type="ECO:0000256" key="7">
    <source>
        <dbReference type="ARBA" id="ARBA00023170"/>
    </source>
</evidence>
<protein>
    <submittedName>
        <fullName evidence="9">Gustatory receptor for sugar taste 64f</fullName>
    </submittedName>
</protein>
<dbReference type="InterPro" id="IPR009318">
    <property type="entry name" value="Gustatory_rcpt"/>
</dbReference>
<keyword evidence="6 8" id="KW-0472">Membrane</keyword>
<accession>A0A8D9AWY0</accession>
<reference evidence="9" key="1">
    <citation type="submission" date="2021-05" db="EMBL/GenBank/DDBJ databases">
        <authorList>
            <person name="Alioto T."/>
            <person name="Alioto T."/>
            <person name="Gomez Garrido J."/>
        </authorList>
    </citation>
    <scope>NUCLEOTIDE SEQUENCE</scope>
</reference>
<evidence type="ECO:0000256" key="3">
    <source>
        <dbReference type="ARBA" id="ARBA00022475"/>
    </source>
</evidence>
<dbReference type="GO" id="GO:0008527">
    <property type="term" value="F:taste receptor activity"/>
    <property type="evidence" value="ECO:0007669"/>
    <property type="project" value="InterPro"/>
</dbReference>
<evidence type="ECO:0000256" key="1">
    <source>
        <dbReference type="ARBA" id="ARBA00004651"/>
    </source>
</evidence>
<dbReference type="PANTHER" id="PTHR21421:SF29">
    <property type="entry name" value="GUSTATORY RECEPTOR 5A FOR TREHALOSE-RELATED"/>
    <property type="match status" value="1"/>
</dbReference>
<dbReference type="GO" id="GO:0050916">
    <property type="term" value="P:sensory perception of sweet taste"/>
    <property type="evidence" value="ECO:0007669"/>
    <property type="project" value="UniProtKB-ARBA"/>
</dbReference>
<sequence>MFNFILTCAWNFMDLLIIILSHALAIRFQQVNQRLLSLKGKVSRFLTQVTSDDLALTGCKFFSVTRSLMLTIAGTIVTYEIVLVQFNAVTGDSSVDNSTRPCHFLH</sequence>
<name>A0A8D9AWY0_9HEMI</name>